<dbReference type="InterPro" id="IPR010411">
    <property type="entry name" value="TAC_Gp13-like"/>
</dbReference>
<evidence type="ECO:0000313" key="2">
    <source>
        <dbReference type="Proteomes" id="UP001596169"/>
    </source>
</evidence>
<sequence>MANPKPSLRDMALAPSLAFRTRTITVPEWKTKVTVREPSGDAWVKFREFLTPPELPEGEEPVKLTSAQEFMRNKDADVILFIDVLLDEDGNRVFSDDDSQIVREIYGPVHKRLLSAALALGVDQDQAEKK</sequence>
<dbReference type="InterPro" id="IPR038556">
    <property type="entry name" value="TAC_Gp13-like_sf"/>
</dbReference>
<gene>
    <name evidence="1" type="ORF">ACFPZP_13985</name>
</gene>
<dbReference type="Pfam" id="PF06222">
    <property type="entry name" value="Phage_TAC_1"/>
    <property type="match status" value="1"/>
</dbReference>
<keyword evidence="2" id="KW-1185">Reference proteome</keyword>
<comment type="caution">
    <text evidence="1">The sequence shown here is derived from an EMBL/GenBank/DDBJ whole genome shotgun (WGS) entry which is preliminary data.</text>
</comment>
<proteinExistence type="predicted"/>
<dbReference type="Proteomes" id="UP001596169">
    <property type="component" value="Unassembled WGS sequence"/>
</dbReference>
<name>A0ABW1Q2K7_9ENTR</name>
<dbReference type="EMBL" id="JBHSRG010000009">
    <property type="protein sequence ID" value="MFC6122163.1"/>
    <property type="molecule type" value="Genomic_DNA"/>
</dbReference>
<dbReference type="Gene3D" id="3.30.2220.20">
    <property type="entry name" value="Phage tail assembly chaperone gp13-like"/>
    <property type="match status" value="1"/>
</dbReference>
<evidence type="ECO:0000313" key="1">
    <source>
        <dbReference type="EMBL" id="MFC6122163.1"/>
    </source>
</evidence>
<reference evidence="2" key="1">
    <citation type="journal article" date="2019" name="Int. J. Syst. Evol. Microbiol.">
        <title>The Global Catalogue of Microorganisms (GCM) 10K type strain sequencing project: providing services to taxonomists for standard genome sequencing and annotation.</title>
        <authorList>
            <consortium name="The Broad Institute Genomics Platform"/>
            <consortium name="The Broad Institute Genome Sequencing Center for Infectious Disease"/>
            <person name="Wu L."/>
            <person name="Ma J."/>
        </authorList>
    </citation>
    <scope>NUCLEOTIDE SEQUENCE [LARGE SCALE GENOMIC DNA]</scope>
    <source>
        <strain evidence="2">JCM30009</strain>
    </source>
</reference>
<dbReference type="RefSeq" id="WP_317086210.1">
    <property type="nucleotide sequence ID" value="NZ_JBHSRG010000009.1"/>
</dbReference>
<accession>A0ABW1Q2K7</accession>
<organism evidence="1 2">
    <name type="scientific">Citrobacter bitternis</name>
    <dbReference type="NCBI Taxonomy" id="1585982"/>
    <lineage>
        <taxon>Bacteria</taxon>
        <taxon>Pseudomonadati</taxon>
        <taxon>Pseudomonadota</taxon>
        <taxon>Gammaproteobacteria</taxon>
        <taxon>Enterobacterales</taxon>
        <taxon>Enterobacteriaceae</taxon>
        <taxon>Citrobacter</taxon>
    </lineage>
</organism>
<protein>
    <submittedName>
        <fullName evidence="1">Phage tail assembly chaperone</fullName>
    </submittedName>
</protein>